<evidence type="ECO:0000313" key="2">
    <source>
        <dbReference type="EMBL" id="QJA57919.1"/>
    </source>
</evidence>
<evidence type="ECO:0000313" key="1">
    <source>
        <dbReference type="EMBL" id="QJA51691.1"/>
    </source>
</evidence>
<reference evidence="1" key="1">
    <citation type="submission" date="2020-03" db="EMBL/GenBank/DDBJ databases">
        <title>The deep terrestrial virosphere.</title>
        <authorList>
            <person name="Holmfeldt K."/>
            <person name="Nilsson E."/>
            <person name="Simone D."/>
            <person name="Lopez-Fernandez M."/>
            <person name="Wu X."/>
            <person name="de Brujin I."/>
            <person name="Lundin D."/>
            <person name="Andersson A."/>
            <person name="Bertilsson S."/>
            <person name="Dopson M."/>
        </authorList>
    </citation>
    <scope>NUCLEOTIDE SEQUENCE</scope>
    <source>
        <strain evidence="3">MM415A01127</strain>
        <strain evidence="2">MM415B01536</strain>
        <strain evidence="1">TM448A02254</strain>
    </source>
</reference>
<dbReference type="EMBL" id="MT142322">
    <property type="protein sequence ID" value="QJA78149.1"/>
    <property type="molecule type" value="Genomic_DNA"/>
</dbReference>
<evidence type="ECO:0000313" key="3">
    <source>
        <dbReference type="EMBL" id="QJA78149.1"/>
    </source>
</evidence>
<gene>
    <name evidence="3" type="ORF">MM415A01127_0005</name>
    <name evidence="2" type="ORF">MM415B01536_0007</name>
    <name evidence="1" type="ORF">TM448A02254_0003</name>
</gene>
<proteinExistence type="predicted"/>
<accession>A0A6H1ZW96</accession>
<organism evidence="1">
    <name type="scientific">viral metagenome</name>
    <dbReference type="NCBI Taxonomy" id="1070528"/>
    <lineage>
        <taxon>unclassified sequences</taxon>
        <taxon>metagenomes</taxon>
        <taxon>organismal metagenomes</taxon>
    </lineage>
</organism>
<dbReference type="EMBL" id="MT141299">
    <property type="protein sequence ID" value="QJA57919.1"/>
    <property type="molecule type" value="Genomic_DNA"/>
</dbReference>
<sequence>MTTQNRNAVDTVVCDTLFVNDYASLPAGFVTNAMVQASAGIEAEKLESYQVSVHAQAGTCVTETKVLAIIRGATGLSLGVEATNAVACSGSSTVTCDVKKNGASILSAAITLNSSSSTTVPVEGTVGTTALVDGDIITSVITANQSGTDALASGVAVQYDYNVDHPDA</sequence>
<dbReference type="EMBL" id="MT144283">
    <property type="protein sequence ID" value="QJA51691.1"/>
    <property type="molecule type" value="Genomic_DNA"/>
</dbReference>
<name>A0A6H1ZW96_9ZZZZ</name>
<dbReference type="AlphaFoldDB" id="A0A6H1ZW96"/>
<protein>
    <submittedName>
        <fullName evidence="1">Uncharacterized protein</fullName>
    </submittedName>
</protein>